<keyword evidence="2" id="KW-0472">Membrane</keyword>
<dbReference type="Gene3D" id="3.90.1590.10">
    <property type="entry name" value="glutathione-dependent formaldehyde- activating enzyme (gfa)"/>
    <property type="match status" value="1"/>
</dbReference>
<feature type="transmembrane region" description="Helical" evidence="2">
    <location>
        <begin position="170"/>
        <end position="193"/>
    </location>
</feature>
<accession>A0ABR1UQ18</accession>
<name>A0ABR1UQ18_9PEZI</name>
<keyword evidence="4" id="KW-1185">Reference proteome</keyword>
<feature type="transmembrane region" description="Helical" evidence="2">
    <location>
        <begin position="40"/>
        <end position="59"/>
    </location>
</feature>
<dbReference type="RefSeq" id="XP_066660439.1">
    <property type="nucleotide sequence ID" value="XM_066819554.1"/>
</dbReference>
<gene>
    <name evidence="3" type="ORF">PG997_015240</name>
</gene>
<dbReference type="PANTHER" id="PTHR18640">
    <property type="entry name" value="SOLUTE CARRIER FAMILY 10 MEMBER 7"/>
    <property type="match status" value="1"/>
</dbReference>
<dbReference type="PANTHER" id="PTHR18640:SF5">
    <property type="entry name" value="SODIUM_BILE ACID COTRANSPORTER 7"/>
    <property type="match status" value="1"/>
</dbReference>
<dbReference type="GeneID" id="92052614"/>
<evidence type="ECO:0000313" key="3">
    <source>
        <dbReference type="EMBL" id="KAK8061019.1"/>
    </source>
</evidence>
<feature type="transmembrane region" description="Helical" evidence="2">
    <location>
        <begin position="285"/>
        <end position="308"/>
    </location>
</feature>
<reference evidence="3 4" key="1">
    <citation type="submission" date="2023-01" db="EMBL/GenBank/DDBJ databases">
        <title>Analysis of 21 Apiospora genomes using comparative genomics revels a genus with tremendous synthesis potential of carbohydrate active enzymes and secondary metabolites.</title>
        <authorList>
            <person name="Sorensen T."/>
        </authorList>
    </citation>
    <scope>NUCLEOTIDE SEQUENCE [LARGE SCALE GENOMIC DNA]</scope>
    <source>
        <strain evidence="3 4">CBS 114990</strain>
    </source>
</reference>
<dbReference type="InterPro" id="IPR038770">
    <property type="entry name" value="Na+/solute_symporter_sf"/>
</dbReference>
<protein>
    <submittedName>
        <fullName evidence="3">Sodium bile acid cotransporter</fullName>
    </submittedName>
</protein>
<dbReference type="EMBL" id="JAQQWN010000011">
    <property type="protein sequence ID" value="KAK8061019.1"/>
    <property type="molecule type" value="Genomic_DNA"/>
</dbReference>
<evidence type="ECO:0000256" key="1">
    <source>
        <dbReference type="SAM" id="MobiDB-lite"/>
    </source>
</evidence>
<dbReference type="InterPro" id="IPR016833">
    <property type="entry name" value="Put_Na-Bile_cotransptr"/>
</dbReference>
<dbReference type="Gene3D" id="1.20.1530.20">
    <property type="match status" value="1"/>
</dbReference>
<dbReference type="Proteomes" id="UP001433268">
    <property type="component" value="Unassembled WGS sequence"/>
</dbReference>
<feature type="region of interest" description="Disordered" evidence="1">
    <location>
        <begin position="732"/>
        <end position="775"/>
    </location>
</feature>
<sequence>MMTDVTRPTEKPTNDEEEQGAASNLVRAVRAIGGFLLKNWIILGFGIACVLAYFFPNVAARGGIIRSEYSVLYGVIGLIFFINGMQLSPEKLKQHITNWRLHLLVQGIGFIIIPIIMLILIHIIVAAGGVRSGVFDPRMLMGMMAVSAIPTTIASNVVMTRNAGGDEAAAIIEVVIGNVLGPFLAPALIYGFLPADASFDPWRPAAPSTMGPMYTHVMKQLGLSVLLPLAVGQALRWVWSKKVEWVLQTFRLAKVCSLGMVVLIWSTFSGAFKTGAFYLPSKSSIAFNIVMNLVIYAVFTVICFYAAYPPRFLTRNINKIGAQFRLGLRLPPMMRRALTVKQIPKVEVIAVCFCGAAKTTSVGIPLAEAMWAQHDDLTKSLVQVPILLYTTEQVFVAQFLTIFFRWWLERGSKPPGNERCTDDTAQCEASLAPTADAGGGDYVCDDKQEEPVEKAQRFQLTNSKQQQTSFVFFKASNPSIDRSRPYVTSQRVPISTTARLPPTLSSHGGTATNLPEAATVDCSIIMDSDKTLRGSCHCGRNQYVISIPASSPRDCHVLFDTSNSSQRISAATPLSAFLRVPLSWYHSRTFPFFPDESRSSIRRFYSHPTEQHVMRQFCGFCGTPLSYWSEEPRSEADYIQLTLGSLLTQDLRDLEDLGLLPDDDGNGNNIEEMNLAPTVPVTTGPNAPLLGREFSGLPWFDSMVRGSQLGNLHTSKGARESRDGRVRVEWEVTEWTGDGGGESIDDDTESSSSGKRKREETEHDDAQGAARGSTQ</sequence>
<dbReference type="Pfam" id="PF13593">
    <property type="entry name" value="SBF_like"/>
    <property type="match status" value="1"/>
</dbReference>
<feature type="transmembrane region" description="Helical" evidence="2">
    <location>
        <begin position="101"/>
        <end position="127"/>
    </location>
</feature>
<feature type="compositionally biased region" description="Basic and acidic residues" evidence="1">
    <location>
        <begin position="757"/>
        <end position="766"/>
    </location>
</feature>
<proteinExistence type="predicted"/>
<keyword evidence="2" id="KW-0812">Transmembrane</keyword>
<comment type="caution">
    <text evidence="3">The sequence shown here is derived from an EMBL/GenBank/DDBJ whole genome shotgun (WGS) entry which is preliminary data.</text>
</comment>
<feature type="transmembrane region" description="Helical" evidence="2">
    <location>
        <begin position="139"/>
        <end position="158"/>
    </location>
</feature>
<organism evidence="3 4">
    <name type="scientific">Apiospora hydei</name>
    <dbReference type="NCBI Taxonomy" id="1337664"/>
    <lineage>
        <taxon>Eukaryota</taxon>
        <taxon>Fungi</taxon>
        <taxon>Dikarya</taxon>
        <taxon>Ascomycota</taxon>
        <taxon>Pezizomycotina</taxon>
        <taxon>Sordariomycetes</taxon>
        <taxon>Xylariomycetidae</taxon>
        <taxon>Amphisphaeriales</taxon>
        <taxon>Apiosporaceae</taxon>
        <taxon>Apiospora</taxon>
    </lineage>
</organism>
<evidence type="ECO:0000313" key="4">
    <source>
        <dbReference type="Proteomes" id="UP001433268"/>
    </source>
</evidence>
<keyword evidence="2" id="KW-1133">Transmembrane helix</keyword>
<feature type="transmembrane region" description="Helical" evidence="2">
    <location>
        <begin position="255"/>
        <end position="279"/>
    </location>
</feature>
<feature type="transmembrane region" description="Helical" evidence="2">
    <location>
        <begin position="71"/>
        <end position="89"/>
    </location>
</feature>
<evidence type="ECO:0000256" key="2">
    <source>
        <dbReference type="SAM" id="Phobius"/>
    </source>
</evidence>